<dbReference type="EMBL" id="DF849426">
    <property type="protein sequence ID" value="GAT57226.1"/>
    <property type="molecule type" value="Genomic_DNA"/>
</dbReference>
<feature type="compositionally biased region" description="Polar residues" evidence="1">
    <location>
        <begin position="23"/>
        <end position="38"/>
    </location>
</feature>
<name>A0ABQ0M1L2_MYCCL</name>
<keyword evidence="3" id="KW-1185">Reference proteome</keyword>
<organism evidence="2 3">
    <name type="scientific">Mycena chlorophos</name>
    <name type="common">Agaric fungus</name>
    <name type="synonym">Agaricus chlorophos</name>
    <dbReference type="NCBI Taxonomy" id="658473"/>
    <lineage>
        <taxon>Eukaryota</taxon>
        <taxon>Fungi</taxon>
        <taxon>Dikarya</taxon>
        <taxon>Basidiomycota</taxon>
        <taxon>Agaricomycotina</taxon>
        <taxon>Agaricomycetes</taxon>
        <taxon>Agaricomycetidae</taxon>
        <taxon>Agaricales</taxon>
        <taxon>Marasmiineae</taxon>
        <taxon>Mycenaceae</taxon>
        <taxon>Mycena</taxon>
    </lineage>
</organism>
<evidence type="ECO:0000313" key="3">
    <source>
        <dbReference type="Proteomes" id="UP000815677"/>
    </source>
</evidence>
<reference evidence="2" key="1">
    <citation type="submission" date="2014-09" db="EMBL/GenBank/DDBJ databases">
        <title>Genome sequence of the luminous mushroom Mycena chlorophos for searching fungal bioluminescence genes.</title>
        <authorList>
            <person name="Tanaka Y."/>
            <person name="Kasuga D."/>
            <person name="Oba Y."/>
            <person name="Hase S."/>
            <person name="Sato K."/>
            <person name="Oba Y."/>
            <person name="Sakakibara Y."/>
        </authorList>
    </citation>
    <scope>NUCLEOTIDE SEQUENCE</scope>
</reference>
<gene>
    <name evidence="2" type="ORF">MCHLO_13788</name>
</gene>
<dbReference type="Proteomes" id="UP000815677">
    <property type="component" value="Unassembled WGS sequence"/>
</dbReference>
<proteinExistence type="predicted"/>
<feature type="compositionally biased region" description="Polar residues" evidence="1">
    <location>
        <begin position="1"/>
        <end position="15"/>
    </location>
</feature>
<accession>A0ABQ0M1L2</accession>
<feature type="region of interest" description="Disordered" evidence="1">
    <location>
        <begin position="1"/>
        <end position="38"/>
    </location>
</feature>
<evidence type="ECO:0000313" key="2">
    <source>
        <dbReference type="EMBL" id="GAT57226.1"/>
    </source>
</evidence>
<protein>
    <submittedName>
        <fullName evidence="2">Uncharacterized protein</fullName>
    </submittedName>
</protein>
<evidence type="ECO:0000256" key="1">
    <source>
        <dbReference type="SAM" id="MobiDB-lite"/>
    </source>
</evidence>
<sequence>MSSSMAKLIARQSSLPPVRRGSLPSSSASTETLDPTSAQLEPWVRSRDIFQKDLQEARACLTLGGISLAYDARRETRTNAAYIQLPPGKFGNSNSRNGSILWTPEVPSGASPGRIANAKRVSARLDRATGPRQRPLLERASFFYATEVVHD</sequence>